<dbReference type="SUPFAM" id="SSF56235">
    <property type="entry name" value="N-terminal nucleophile aminohydrolases (Ntn hydrolases)"/>
    <property type="match status" value="1"/>
</dbReference>
<name>A0ABU0LXJ8_9HYPH</name>
<proteinExistence type="predicted"/>
<reference evidence="2 3" key="1">
    <citation type="submission" date="2023-07" db="EMBL/GenBank/DDBJ databases">
        <title>Genomic Encyclopedia of Type Strains, Phase IV (KMG-IV): sequencing the most valuable type-strain genomes for metagenomic binning, comparative biology and taxonomic classification.</title>
        <authorList>
            <person name="Goeker M."/>
        </authorList>
    </citation>
    <scope>NUCLEOTIDE SEQUENCE [LARGE SCALE GENOMIC DNA]</scope>
    <source>
        <strain evidence="2 3">DSM 15561</strain>
    </source>
</reference>
<protein>
    <submittedName>
        <fullName evidence="2">Gamma-glutamyltranspeptidase</fullName>
    </submittedName>
</protein>
<evidence type="ECO:0000256" key="1">
    <source>
        <dbReference type="SAM" id="MobiDB-lite"/>
    </source>
</evidence>
<gene>
    <name evidence="2" type="ORF">QOZ99_004365</name>
</gene>
<evidence type="ECO:0000313" key="3">
    <source>
        <dbReference type="Proteomes" id="UP001235094"/>
    </source>
</evidence>
<organism evidence="2 3">
    <name type="scientific">Ancylobacter amanitiformis</name>
    <dbReference type="NCBI Taxonomy" id="217069"/>
    <lineage>
        <taxon>Bacteria</taxon>
        <taxon>Pseudomonadati</taxon>
        <taxon>Pseudomonadota</taxon>
        <taxon>Alphaproteobacteria</taxon>
        <taxon>Hyphomicrobiales</taxon>
        <taxon>Xanthobacteraceae</taxon>
        <taxon>Ancylobacter</taxon>
    </lineage>
</organism>
<dbReference type="EMBL" id="JAUSVR010000030">
    <property type="protein sequence ID" value="MDQ0513443.1"/>
    <property type="molecule type" value="Genomic_DNA"/>
</dbReference>
<evidence type="ECO:0000313" key="2">
    <source>
        <dbReference type="EMBL" id="MDQ0513443.1"/>
    </source>
</evidence>
<accession>A0ABU0LXJ8</accession>
<dbReference type="InterPro" id="IPR029055">
    <property type="entry name" value="Ntn_hydrolases_N"/>
</dbReference>
<comment type="caution">
    <text evidence="2">The sequence shown here is derived from an EMBL/GenBank/DDBJ whole genome shotgun (WGS) entry which is preliminary data.</text>
</comment>
<feature type="region of interest" description="Disordered" evidence="1">
    <location>
        <begin position="1"/>
        <end position="29"/>
    </location>
</feature>
<sequence length="55" mass="5600">MRTATGEVAVVNGTGPTPRAMGRAANDGGGSVTVPGIVDAWARMSRRWGACRSIA</sequence>
<dbReference type="Proteomes" id="UP001235094">
    <property type="component" value="Unassembled WGS sequence"/>
</dbReference>
<keyword evidence="3" id="KW-1185">Reference proteome</keyword>